<reference evidence="2" key="1">
    <citation type="submission" date="2017-08" db="EMBL/GenBank/DDBJ databases">
        <authorList>
            <person name="Puglisi K.M."/>
            <person name="Abker F."/>
            <person name="Adetunja A."/>
            <person name="Azinge I."/>
            <person name="Baskerville V."/>
            <person name="Brown C."/>
            <person name="Cabassa I."/>
            <person name="Cannady D."/>
            <person name="Duran G."/>
            <person name="Franklin M."/>
            <person name="Kontchou K."/>
            <person name="Kelly K."/>
            <person name="Mohamed A."/>
            <person name="Okusolubo T."/>
            <person name="Oriala D."/>
            <person name="Shrestha A."/>
            <person name="Song A."/>
            <person name="Spruill R."/>
            <person name="Williams K."/>
            <person name="Nunn R."/>
            <person name="Johnson A."/>
            <person name="Erill I."/>
            <person name="Caruso S.M."/>
        </authorList>
    </citation>
    <scope>NUCLEOTIDE SEQUENCE [LARGE SCALE GENOMIC DNA]</scope>
</reference>
<sequence length="67" mass="7726">MNKVLTVKFGMKSGASVIVPDIVEYNDFREFANKFPYTTDVLVFDDHVIIPREVAYMENVPKEELKS</sequence>
<accession>A0A249XVH7</accession>
<dbReference type="Proteomes" id="UP000223534">
    <property type="component" value="Segment"/>
</dbReference>
<gene>
    <name evidence="1" type="ORF">TAFFO16_248</name>
</gene>
<organism evidence="1 2">
    <name type="scientific">Bacillus phage Taffo16</name>
    <dbReference type="NCBI Taxonomy" id="2030094"/>
    <lineage>
        <taxon>Viruses</taxon>
        <taxon>Duplodnaviria</taxon>
        <taxon>Heunggongvirae</taxon>
        <taxon>Uroviricota</taxon>
        <taxon>Caudoviricetes</taxon>
        <taxon>Herelleviridae</taxon>
        <taxon>Bastillevirinae</taxon>
        <taxon>Bequatrovirus</taxon>
        <taxon>Bequatrovirus riley</taxon>
    </lineage>
</organism>
<evidence type="ECO:0000313" key="2">
    <source>
        <dbReference type="Proteomes" id="UP000223534"/>
    </source>
</evidence>
<evidence type="ECO:0000313" key="1">
    <source>
        <dbReference type="EMBL" id="ASZ75981.1"/>
    </source>
</evidence>
<protein>
    <submittedName>
        <fullName evidence="1">Uncharacterized protein</fullName>
    </submittedName>
</protein>
<name>A0A249XVH7_9CAUD</name>
<proteinExistence type="predicted"/>
<dbReference type="EMBL" id="MF765814">
    <property type="protein sequence ID" value="ASZ75981.1"/>
    <property type="molecule type" value="Genomic_DNA"/>
</dbReference>